<evidence type="ECO:0000256" key="1">
    <source>
        <dbReference type="ARBA" id="ARBA00022737"/>
    </source>
</evidence>
<proteinExistence type="predicted"/>
<dbReference type="InterPro" id="IPR051222">
    <property type="entry name" value="PPR/CCM1_RNA-binding"/>
</dbReference>
<protein>
    <submittedName>
        <fullName evidence="2">Uncharacterized protein</fullName>
    </submittedName>
</protein>
<organism evidence="2 3">
    <name type="scientific">Chaetoceros tenuissimus</name>
    <dbReference type="NCBI Taxonomy" id="426638"/>
    <lineage>
        <taxon>Eukaryota</taxon>
        <taxon>Sar</taxon>
        <taxon>Stramenopiles</taxon>
        <taxon>Ochrophyta</taxon>
        <taxon>Bacillariophyta</taxon>
        <taxon>Coscinodiscophyceae</taxon>
        <taxon>Chaetocerotophycidae</taxon>
        <taxon>Chaetocerotales</taxon>
        <taxon>Chaetocerotaceae</taxon>
        <taxon>Chaetoceros</taxon>
    </lineage>
</organism>
<dbReference type="Proteomes" id="UP001054902">
    <property type="component" value="Unassembled WGS sequence"/>
</dbReference>
<sequence length="667" mass="75883">MNDQKEPLSKDKIRKIPSLMKAWSKSVNSGDQTLRLFNILLQHCQLDTEHEYLTPQIGNYVLEAFMNEDPLKCTEFLHRWIDLDIAKPNARSFNLVFKSWVRSRSTDACEQMKSLLKLMEEYESNQDQNCAAAYFSSIQSYNYYLYALANRVHASSSQRKQDANDALELLQNIEEKALKDSIFQPDINTYNQVFSILAKSIRVEYAKEATSILNKIVENVEYTLSDTSGNARTHSLVYPTTDTFNAVMNCWLKADPKNARNKVEMLLDKMITLHETYQHIPQVQTYPDKVTINTLISSYTKSHRKDAIPKAYSTLTSMDSKYGIEASTTSFNIVLNAYAKSKRDLQGHKKAIKLLDKMEILHQQGSLHVKPDSFSYSTVIDAIAARSDSGKQAHGILDQMIAFHQHHSGDRPDRVVYNSLINAYSAQGDEDSILCIEDLLQTMEESAFENVKPNIITYNTILKAYANARTSCTDKAEALLYRLEQSKNKSTIQPDVISYTSVISAYARSDAADKATKAQEISKQMITLYREQKVEAVKPSIYTFNAVLNACAYTFDQDEKIRALVVVVETLVAIQEFAKSDHTTYGTLLKAFVNLIPANDKRRRRVVKAVFKVCCTEGMVGNMVLRQLRFAAPADLYEELLGRSIDDEVKLSSLPSKWSRNVRERYK</sequence>
<keyword evidence="1" id="KW-0677">Repeat</keyword>
<comment type="caution">
    <text evidence="2">The sequence shown here is derived from an EMBL/GenBank/DDBJ whole genome shotgun (WGS) entry which is preliminary data.</text>
</comment>
<dbReference type="PANTHER" id="PTHR47942">
    <property type="entry name" value="TETRATRICOPEPTIDE REPEAT (TPR)-LIKE SUPERFAMILY PROTEIN-RELATED"/>
    <property type="match status" value="1"/>
</dbReference>
<dbReference type="PANTHER" id="PTHR47942:SF63">
    <property type="entry name" value="PENTATRICOPEPTIDE REPEAT-CONTAINING PROTEIN"/>
    <property type="match status" value="1"/>
</dbReference>
<evidence type="ECO:0000313" key="2">
    <source>
        <dbReference type="EMBL" id="GFH56503.1"/>
    </source>
</evidence>
<evidence type="ECO:0000313" key="3">
    <source>
        <dbReference type="Proteomes" id="UP001054902"/>
    </source>
</evidence>
<dbReference type="Pfam" id="PF13812">
    <property type="entry name" value="PPR_3"/>
    <property type="match status" value="2"/>
</dbReference>
<accession>A0AAD3D2K3</accession>
<dbReference type="AlphaFoldDB" id="A0AAD3D2K3"/>
<gene>
    <name evidence="2" type="ORF">CTEN210_12979</name>
</gene>
<name>A0AAD3D2K3_9STRA</name>
<dbReference type="EMBL" id="BLLK01000052">
    <property type="protein sequence ID" value="GFH56503.1"/>
    <property type="molecule type" value="Genomic_DNA"/>
</dbReference>
<reference evidence="2 3" key="1">
    <citation type="journal article" date="2021" name="Sci. Rep.">
        <title>The genome of the diatom Chaetoceros tenuissimus carries an ancient integrated fragment of an extant virus.</title>
        <authorList>
            <person name="Hongo Y."/>
            <person name="Kimura K."/>
            <person name="Takaki Y."/>
            <person name="Yoshida Y."/>
            <person name="Baba S."/>
            <person name="Kobayashi G."/>
            <person name="Nagasaki K."/>
            <person name="Hano T."/>
            <person name="Tomaru Y."/>
        </authorList>
    </citation>
    <scope>NUCLEOTIDE SEQUENCE [LARGE SCALE GENOMIC DNA]</scope>
    <source>
        <strain evidence="2 3">NIES-3715</strain>
    </source>
</reference>
<dbReference type="InterPro" id="IPR002885">
    <property type="entry name" value="PPR_rpt"/>
</dbReference>
<dbReference type="Gene3D" id="1.25.40.10">
    <property type="entry name" value="Tetratricopeptide repeat domain"/>
    <property type="match status" value="3"/>
</dbReference>
<dbReference type="InterPro" id="IPR011990">
    <property type="entry name" value="TPR-like_helical_dom_sf"/>
</dbReference>
<keyword evidence="3" id="KW-1185">Reference proteome</keyword>